<feature type="chain" id="PRO_5003952648" evidence="2">
    <location>
        <begin position="21"/>
        <end position="400"/>
    </location>
</feature>
<dbReference type="RefSeq" id="XP_004833060.1">
    <property type="nucleotide sequence ID" value="XM_004833003.1"/>
</dbReference>
<dbReference type="KEGG" id="beq:BEWA_036440"/>
<accession>L1LEK3</accession>
<reference evidence="3 4" key="1">
    <citation type="journal article" date="2012" name="BMC Genomics">
        <title>Comparative genomic analysis and phylogenetic position of Theileria equi.</title>
        <authorList>
            <person name="Kappmeyer L.S."/>
            <person name="Thiagarajan M."/>
            <person name="Herndon D.R."/>
            <person name="Ramsay J.D."/>
            <person name="Caler E."/>
            <person name="Djikeng A."/>
            <person name="Gillespie J.J."/>
            <person name="Lau A.O."/>
            <person name="Roalson E.H."/>
            <person name="Silva J.C."/>
            <person name="Silva M.G."/>
            <person name="Suarez C.E."/>
            <person name="Ueti M.W."/>
            <person name="Nene V.M."/>
            <person name="Mealey R.H."/>
            <person name="Knowles D.P."/>
            <person name="Brayton K.A."/>
        </authorList>
    </citation>
    <scope>NUCLEOTIDE SEQUENCE [LARGE SCALE GENOMIC DNA]</scope>
    <source>
        <strain evidence="3 4">WA</strain>
    </source>
</reference>
<dbReference type="Pfam" id="PF04385">
    <property type="entry name" value="FAINT"/>
    <property type="match status" value="2"/>
</dbReference>
<dbReference type="AlphaFoldDB" id="L1LEK3"/>
<dbReference type="GeneID" id="15806531"/>
<feature type="compositionally biased region" description="Polar residues" evidence="1">
    <location>
        <begin position="37"/>
        <end position="47"/>
    </location>
</feature>
<keyword evidence="2" id="KW-0732">Signal</keyword>
<dbReference type="OrthoDB" id="362458at2759"/>
<name>L1LEK3_THEEQ</name>
<feature type="compositionally biased region" description="Basic and acidic residues" evidence="1">
    <location>
        <begin position="26"/>
        <end position="36"/>
    </location>
</feature>
<organism evidence="3 4">
    <name type="scientific">Theileria equi strain WA</name>
    <dbReference type="NCBI Taxonomy" id="1537102"/>
    <lineage>
        <taxon>Eukaryota</taxon>
        <taxon>Sar</taxon>
        <taxon>Alveolata</taxon>
        <taxon>Apicomplexa</taxon>
        <taxon>Aconoidasida</taxon>
        <taxon>Piroplasmida</taxon>
        <taxon>Theileriidae</taxon>
        <taxon>Theileria</taxon>
    </lineage>
</organism>
<dbReference type="Proteomes" id="UP000031512">
    <property type="component" value="Unassembled WGS sequence"/>
</dbReference>
<evidence type="ECO:0000256" key="2">
    <source>
        <dbReference type="SAM" id="SignalP"/>
    </source>
</evidence>
<sequence length="400" mass="45085">MRIAHTLLAIFLIRWVRCGGNNGAKEALKGAEKRNPSESTDPENSLVSKVDGSLFDLEEGEEGGFKVLKLKAKEGTSTNKVLYDGRVVWKGKDPKDACSIAIFYLGEKEPLGALYRFKRDGRLMEGYRSFSGGNWTSVNKDELTKLVKEAHSTPVTQSDGRVENDPSLESDTGTIDLNNPDSSQCQEFDYYYDDNLTRLIVPLSGRSIKKLKDDANHIWSLGNGETLQHAKAYLDKDKKPEVVFVVVKKSSGISRKYYLKNDIGWVETLLSFPDRINLIKTETKNKTDVTIDIGSEKDTEQCYLIPTELLGLQVKMFVPKLDYLVKEVKNGSESLWKAAEGKDERCLSSEIYTKGNSNPLLLITLKDKEFKSEYFEREGGEWKGINKTEFDKKKNAMQTA</sequence>
<evidence type="ECO:0000256" key="1">
    <source>
        <dbReference type="SAM" id="MobiDB-lite"/>
    </source>
</evidence>
<feature type="region of interest" description="Disordered" evidence="1">
    <location>
        <begin position="151"/>
        <end position="181"/>
    </location>
</feature>
<dbReference type="EMBL" id="ACOU01000002">
    <property type="protein sequence ID" value="EKX73608.1"/>
    <property type="molecule type" value="Genomic_DNA"/>
</dbReference>
<feature type="signal peptide" evidence="2">
    <location>
        <begin position="1"/>
        <end position="20"/>
    </location>
</feature>
<evidence type="ECO:0000313" key="3">
    <source>
        <dbReference type="EMBL" id="EKX73608.1"/>
    </source>
</evidence>
<feature type="compositionally biased region" description="Polar residues" evidence="1">
    <location>
        <begin position="167"/>
        <end position="181"/>
    </location>
</feature>
<dbReference type="InterPro" id="IPR007480">
    <property type="entry name" value="DUF529"/>
</dbReference>
<protein>
    <submittedName>
        <fullName evidence="3">Signal peptide containing protein</fullName>
    </submittedName>
</protein>
<feature type="region of interest" description="Disordered" evidence="1">
    <location>
        <begin position="26"/>
        <end position="47"/>
    </location>
</feature>
<dbReference type="VEuPathDB" id="PiroplasmaDB:BEWA_036440"/>
<comment type="caution">
    <text evidence="3">The sequence shown here is derived from an EMBL/GenBank/DDBJ whole genome shotgun (WGS) entry which is preliminary data.</text>
</comment>
<proteinExistence type="predicted"/>
<gene>
    <name evidence="3" type="ORF">BEWA_036440</name>
</gene>
<keyword evidence="4" id="KW-1185">Reference proteome</keyword>
<evidence type="ECO:0000313" key="4">
    <source>
        <dbReference type="Proteomes" id="UP000031512"/>
    </source>
</evidence>